<dbReference type="HOGENOM" id="CLU_2058070_0_0_6"/>
<gene>
    <name evidence="1" type="ordered locus">HCH_05474</name>
</gene>
<accession>Q2SB37</accession>
<dbReference type="AlphaFoldDB" id="Q2SB37"/>
<evidence type="ECO:0000313" key="1">
    <source>
        <dbReference type="EMBL" id="ABC32137.1"/>
    </source>
</evidence>
<dbReference type="Proteomes" id="UP000000238">
    <property type="component" value="Chromosome"/>
</dbReference>
<dbReference type="STRING" id="349521.HCH_05474"/>
<protein>
    <submittedName>
        <fullName evidence="1">Uncharacterized protein</fullName>
    </submittedName>
</protein>
<organism evidence="1 2">
    <name type="scientific">Hahella chejuensis (strain KCTC 2396)</name>
    <dbReference type="NCBI Taxonomy" id="349521"/>
    <lineage>
        <taxon>Bacteria</taxon>
        <taxon>Pseudomonadati</taxon>
        <taxon>Pseudomonadota</taxon>
        <taxon>Gammaproteobacteria</taxon>
        <taxon>Oceanospirillales</taxon>
        <taxon>Hahellaceae</taxon>
        <taxon>Hahella</taxon>
    </lineage>
</organism>
<proteinExistence type="predicted"/>
<reference evidence="1 2" key="1">
    <citation type="journal article" date="2005" name="Nucleic Acids Res.">
        <title>Genomic blueprint of Hahella chejuensis, a marine microbe producing an algicidal agent.</title>
        <authorList>
            <person name="Jeong H."/>
            <person name="Yim J.H."/>
            <person name="Lee C."/>
            <person name="Choi S.-H."/>
            <person name="Park Y.K."/>
            <person name="Yoon S.H."/>
            <person name="Hur C.-G."/>
            <person name="Kang H.-Y."/>
            <person name="Kim D."/>
            <person name="Lee H.H."/>
            <person name="Park K.H."/>
            <person name="Park S.-H."/>
            <person name="Park H.-S."/>
            <person name="Lee H.K."/>
            <person name="Oh T.K."/>
            <person name="Kim J.F."/>
        </authorList>
    </citation>
    <scope>NUCLEOTIDE SEQUENCE [LARGE SCALE GENOMIC DNA]</scope>
    <source>
        <strain evidence="1 2">KCTC 2396</strain>
    </source>
</reference>
<keyword evidence="2" id="KW-1185">Reference proteome</keyword>
<dbReference type="RefSeq" id="WP_011399201.1">
    <property type="nucleotide sequence ID" value="NC_007645.1"/>
</dbReference>
<evidence type="ECO:0000313" key="2">
    <source>
        <dbReference type="Proteomes" id="UP000000238"/>
    </source>
</evidence>
<sequence length="119" mass="13904">MVNDSNVDNLKTGFIVREKPELIEWLKSHSISESDYHFIPIVLTSDILNQPLTPGSTIFIHQDLKAFFIQHELPTLVFGHENIEKIFGSFECELDLFDRFWKLDEVLCVDVPIEYEINH</sequence>
<name>Q2SB37_HAHCH</name>
<dbReference type="KEGG" id="hch:HCH_05474"/>
<dbReference type="EMBL" id="CP000155">
    <property type="protein sequence ID" value="ABC32137.1"/>
    <property type="molecule type" value="Genomic_DNA"/>
</dbReference>